<dbReference type="KEGG" id="tje:TJEJU_0646"/>
<dbReference type="Proteomes" id="UP000215214">
    <property type="component" value="Chromosome TJEJU"/>
</dbReference>
<reference evidence="2 3" key="1">
    <citation type="submission" date="2017-07" db="EMBL/GenBank/DDBJ databases">
        <authorList>
            <person name="Sun Z.S."/>
            <person name="Albrecht U."/>
            <person name="Echele G."/>
            <person name="Lee C.C."/>
        </authorList>
    </citation>
    <scope>NUCLEOTIDE SEQUENCE [LARGE SCALE GENOMIC DNA]</scope>
    <source>
        <strain evidence="3">type strain: KCTC 22618</strain>
    </source>
</reference>
<gene>
    <name evidence="2" type="ORF">TJEJU_0646</name>
</gene>
<dbReference type="InterPro" id="IPR054203">
    <property type="entry name" value="DUF6908"/>
</dbReference>
<dbReference type="EMBL" id="LT899436">
    <property type="protein sequence ID" value="SNR14424.1"/>
    <property type="molecule type" value="Genomic_DNA"/>
</dbReference>
<sequence>MKILNKTATNIFLRLVALAKENNGYVKLDNKKGVMPLIVEKVEQIEDYEIYSLAHYGTQNGDLMADPEMCFLLAQNDKDTIVMPYSFRNDYMGIDQIDLFIENGKIKGIRHKAVTKNVAFANTWLKNIQNQQLI</sequence>
<dbReference type="OrthoDB" id="32195at2"/>
<feature type="domain" description="DUF6908" evidence="1">
    <location>
        <begin position="12"/>
        <end position="133"/>
    </location>
</feature>
<accession>A0A238U7G1</accession>
<keyword evidence="3" id="KW-1185">Reference proteome</keyword>
<proteinExistence type="predicted"/>
<name>A0A238U7G1_9FLAO</name>
<protein>
    <recommendedName>
        <fullName evidence="1">DUF6908 domain-containing protein</fullName>
    </recommendedName>
</protein>
<dbReference type="RefSeq" id="WP_095069370.1">
    <property type="nucleotide sequence ID" value="NZ_LT899436.1"/>
</dbReference>
<dbReference type="AlphaFoldDB" id="A0A238U7G1"/>
<dbReference type="Pfam" id="PF21849">
    <property type="entry name" value="DUF6908"/>
    <property type="match status" value="1"/>
</dbReference>
<evidence type="ECO:0000313" key="2">
    <source>
        <dbReference type="EMBL" id="SNR14424.1"/>
    </source>
</evidence>
<evidence type="ECO:0000259" key="1">
    <source>
        <dbReference type="Pfam" id="PF21849"/>
    </source>
</evidence>
<evidence type="ECO:0000313" key="3">
    <source>
        <dbReference type="Proteomes" id="UP000215214"/>
    </source>
</evidence>
<organism evidence="2 3">
    <name type="scientific">Tenacibaculum jejuense</name>
    <dbReference type="NCBI Taxonomy" id="584609"/>
    <lineage>
        <taxon>Bacteria</taxon>
        <taxon>Pseudomonadati</taxon>
        <taxon>Bacteroidota</taxon>
        <taxon>Flavobacteriia</taxon>
        <taxon>Flavobacteriales</taxon>
        <taxon>Flavobacteriaceae</taxon>
        <taxon>Tenacibaculum</taxon>
    </lineage>
</organism>